<dbReference type="GO" id="GO:0016887">
    <property type="term" value="F:ATP hydrolysis activity"/>
    <property type="evidence" value="ECO:0007669"/>
    <property type="project" value="InterPro"/>
</dbReference>
<dbReference type="CDD" id="cd03255">
    <property type="entry name" value="ABC_MJ0796_LolCDE_FtsE"/>
    <property type="match status" value="1"/>
</dbReference>
<dbReference type="InterPro" id="IPR017911">
    <property type="entry name" value="MacB-like_ATP-bd"/>
</dbReference>
<keyword evidence="7" id="KW-1185">Reference proteome</keyword>
<name>A0A841U564_9BACL</name>
<evidence type="ECO:0000256" key="1">
    <source>
        <dbReference type="ARBA" id="ARBA00005417"/>
    </source>
</evidence>
<protein>
    <submittedName>
        <fullName evidence="6">ABC transporter ATP-binding protein</fullName>
    </submittedName>
</protein>
<dbReference type="PANTHER" id="PTHR42798:SF2">
    <property type="entry name" value="ABC TRANSPORTER ATP-BINDING PROTEIN MG467-RELATED"/>
    <property type="match status" value="1"/>
</dbReference>
<evidence type="ECO:0000313" key="6">
    <source>
        <dbReference type="EMBL" id="MBB6695756.1"/>
    </source>
</evidence>
<dbReference type="FunFam" id="3.40.50.300:FF:000032">
    <property type="entry name" value="Export ABC transporter ATP-binding protein"/>
    <property type="match status" value="1"/>
</dbReference>
<dbReference type="PROSITE" id="PS50893">
    <property type="entry name" value="ABC_TRANSPORTER_2"/>
    <property type="match status" value="1"/>
</dbReference>
<dbReference type="InterPro" id="IPR017871">
    <property type="entry name" value="ABC_transporter-like_CS"/>
</dbReference>
<accession>A0A841U564</accession>
<dbReference type="Proteomes" id="UP000553776">
    <property type="component" value="Unassembled WGS sequence"/>
</dbReference>
<evidence type="ECO:0000256" key="2">
    <source>
        <dbReference type="ARBA" id="ARBA00022448"/>
    </source>
</evidence>
<dbReference type="Gene3D" id="3.40.50.300">
    <property type="entry name" value="P-loop containing nucleotide triphosphate hydrolases"/>
    <property type="match status" value="1"/>
</dbReference>
<evidence type="ECO:0000256" key="3">
    <source>
        <dbReference type="ARBA" id="ARBA00022741"/>
    </source>
</evidence>
<reference evidence="6 7" key="1">
    <citation type="submission" date="2020-08" db="EMBL/GenBank/DDBJ databases">
        <title>Cohnella phylogeny.</title>
        <authorList>
            <person name="Dunlap C."/>
        </authorList>
    </citation>
    <scope>NUCLEOTIDE SEQUENCE [LARGE SCALE GENOMIC DNA]</scope>
    <source>
        <strain evidence="6 7">DSM 25239</strain>
    </source>
</reference>
<dbReference type="GO" id="GO:0005524">
    <property type="term" value="F:ATP binding"/>
    <property type="evidence" value="ECO:0007669"/>
    <property type="project" value="UniProtKB-KW"/>
</dbReference>
<keyword evidence="2" id="KW-0813">Transport</keyword>
<dbReference type="SUPFAM" id="SSF52540">
    <property type="entry name" value="P-loop containing nucleoside triphosphate hydrolases"/>
    <property type="match status" value="1"/>
</dbReference>
<keyword evidence="4 6" id="KW-0067">ATP-binding</keyword>
<gene>
    <name evidence="6" type="ORF">H7B90_30625</name>
</gene>
<dbReference type="SMART" id="SM00382">
    <property type="entry name" value="AAA"/>
    <property type="match status" value="1"/>
</dbReference>
<evidence type="ECO:0000256" key="4">
    <source>
        <dbReference type="ARBA" id="ARBA00022840"/>
    </source>
</evidence>
<dbReference type="RefSeq" id="WP_185139707.1">
    <property type="nucleotide sequence ID" value="NZ_JACJVR010000139.1"/>
</dbReference>
<evidence type="ECO:0000259" key="5">
    <source>
        <dbReference type="PROSITE" id="PS50893"/>
    </source>
</evidence>
<dbReference type="InterPro" id="IPR003593">
    <property type="entry name" value="AAA+_ATPase"/>
</dbReference>
<dbReference type="Pfam" id="PF00005">
    <property type="entry name" value="ABC_tran"/>
    <property type="match status" value="1"/>
</dbReference>
<feature type="domain" description="ABC transporter" evidence="5">
    <location>
        <begin position="5"/>
        <end position="223"/>
    </location>
</feature>
<dbReference type="EMBL" id="JACJVR010000139">
    <property type="protein sequence ID" value="MBB6695756.1"/>
    <property type="molecule type" value="Genomic_DNA"/>
</dbReference>
<dbReference type="GO" id="GO:0022857">
    <property type="term" value="F:transmembrane transporter activity"/>
    <property type="evidence" value="ECO:0007669"/>
    <property type="project" value="UniProtKB-ARBA"/>
</dbReference>
<proteinExistence type="inferred from homology"/>
<comment type="caution">
    <text evidence="6">The sequence shown here is derived from an EMBL/GenBank/DDBJ whole genome shotgun (WGS) entry which is preliminary data.</text>
</comment>
<dbReference type="InterPro" id="IPR027417">
    <property type="entry name" value="P-loop_NTPase"/>
</dbReference>
<dbReference type="AlphaFoldDB" id="A0A841U564"/>
<organism evidence="6 7">
    <name type="scientific">Cohnella xylanilytica</name>
    <dbReference type="NCBI Taxonomy" id="557555"/>
    <lineage>
        <taxon>Bacteria</taxon>
        <taxon>Bacillati</taxon>
        <taxon>Bacillota</taxon>
        <taxon>Bacilli</taxon>
        <taxon>Bacillales</taxon>
        <taxon>Paenibacillaceae</taxon>
        <taxon>Cohnella</taxon>
    </lineage>
</organism>
<dbReference type="PROSITE" id="PS00211">
    <property type="entry name" value="ABC_TRANSPORTER_1"/>
    <property type="match status" value="1"/>
</dbReference>
<evidence type="ECO:0000313" key="7">
    <source>
        <dbReference type="Proteomes" id="UP000553776"/>
    </source>
</evidence>
<dbReference type="InterPro" id="IPR003439">
    <property type="entry name" value="ABC_transporter-like_ATP-bd"/>
</dbReference>
<sequence length="223" mass="24446">MDNILVTNNISKVYGEGANAVTALHPLSLKVRSGSIHVILGKSGSGKTTLLHLLAGMDKPSRGTVQFRGQDISSLSDVQLAQLRGAKYGFVFQFFHLVPELSVYDNIALPAIFAKRKVTPSQINDLAASLGILGKVRFFPNELSGGEKQRVAIARAMINEPDILFADEPTGNLDQQNSNQVMDLLLKLCKRNGTTLIMVTHNESLVPNPDFLYWMEDGKLKQL</sequence>
<dbReference type="PANTHER" id="PTHR42798">
    <property type="entry name" value="LIPOPROTEIN-RELEASING SYSTEM ATP-BINDING PROTEIN LOLD"/>
    <property type="match status" value="1"/>
</dbReference>
<keyword evidence="3" id="KW-0547">Nucleotide-binding</keyword>
<comment type="similarity">
    <text evidence="1">Belongs to the ABC transporter superfamily.</text>
</comment>
<dbReference type="GO" id="GO:0098796">
    <property type="term" value="C:membrane protein complex"/>
    <property type="evidence" value="ECO:0007669"/>
    <property type="project" value="UniProtKB-ARBA"/>
</dbReference>